<comment type="caution">
    <text evidence="6">The sequence shown here is derived from an EMBL/GenBank/DDBJ whole genome shotgun (WGS) entry which is preliminary data.</text>
</comment>
<name>A0AA41PXS3_9ACTN</name>
<dbReference type="InterPro" id="IPR016292">
    <property type="entry name" value="Epoxide_hydrolase"/>
</dbReference>
<protein>
    <submittedName>
        <fullName evidence="6">Epoxide hydrolase</fullName>
    </submittedName>
</protein>
<dbReference type="AlphaFoldDB" id="A0AA41PXS3"/>
<evidence type="ECO:0000313" key="6">
    <source>
        <dbReference type="EMBL" id="MCF2527688.1"/>
    </source>
</evidence>
<gene>
    <name evidence="6" type="ORF">LZ495_10735</name>
</gene>
<dbReference type="GO" id="GO:0004301">
    <property type="term" value="F:epoxide hydrolase activity"/>
    <property type="evidence" value="ECO:0007669"/>
    <property type="project" value="TreeGrafter"/>
</dbReference>
<dbReference type="Pfam" id="PF06441">
    <property type="entry name" value="EHN"/>
    <property type="match status" value="1"/>
</dbReference>
<dbReference type="PIRSF" id="PIRSF001112">
    <property type="entry name" value="Epoxide_hydrolase"/>
    <property type="match status" value="1"/>
</dbReference>
<evidence type="ECO:0000256" key="3">
    <source>
        <dbReference type="ARBA" id="ARBA00022801"/>
    </source>
</evidence>
<dbReference type="PANTHER" id="PTHR21661">
    <property type="entry name" value="EPOXIDE HYDROLASE 1-RELATED"/>
    <property type="match status" value="1"/>
</dbReference>
<evidence type="ECO:0000313" key="7">
    <source>
        <dbReference type="Proteomes" id="UP001165378"/>
    </source>
</evidence>
<evidence type="ECO:0000256" key="4">
    <source>
        <dbReference type="PIRSR" id="PIRSR001112-1"/>
    </source>
</evidence>
<dbReference type="InterPro" id="IPR000639">
    <property type="entry name" value="Epox_hydrolase-like"/>
</dbReference>
<dbReference type="PRINTS" id="PR00412">
    <property type="entry name" value="EPOXHYDRLASE"/>
</dbReference>
<keyword evidence="3 6" id="KW-0378">Hydrolase</keyword>
<reference evidence="6" key="1">
    <citation type="submission" date="2022-01" db="EMBL/GenBank/DDBJ databases">
        <title>Genome-Based Taxonomic Classification of the Phylum Actinobacteria.</title>
        <authorList>
            <person name="Gao Y."/>
        </authorList>
    </citation>
    <scope>NUCLEOTIDE SEQUENCE</scope>
    <source>
        <strain evidence="6">KLBMP 8922</strain>
    </source>
</reference>
<feature type="active site" description="Proton acceptor" evidence="4">
    <location>
        <position position="371"/>
    </location>
</feature>
<evidence type="ECO:0000256" key="1">
    <source>
        <dbReference type="ARBA" id="ARBA00010088"/>
    </source>
</evidence>
<feature type="active site" description="Nucleophile" evidence="4">
    <location>
        <position position="193"/>
    </location>
</feature>
<dbReference type="EMBL" id="JAKFHA010000004">
    <property type="protein sequence ID" value="MCF2527688.1"/>
    <property type="molecule type" value="Genomic_DNA"/>
</dbReference>
<dbReference type="RefSeq" id="WP_235051842.1">
    <property type="nucleotide sequence ID" value="NZ_JAKFHA010000004.1"/>
</dbReference>
<keyword evidence="7" id="KW-1185">Reference proteome</keyword>
<dbReference type="Gene3D" id="3.40.50.1820">
    <property type="entry name" value="alpha/beta hydrolase"/>
    <property type="match status" value="1"/>
</dbReference>
<feature type="active site" description="Proton donor" evidence="4">
    <location>
        <position position="320"/>
    </location>
</feature>
<proteinExistence type="inferred from homology"/>
<keyword evidence="2" id="KW-0058">Aromatic hydrocarbons catabolism</keyword>
<evidence type="ECO:0000259" key="5">
    <source>
        <dbReference type="Pfam" id="PF06441"/>
    </source>
</evidence>
<dbReference type="InterPro" id="IPR010497">
    <property type="entry name" value="Epoxide_hydro_N"/>
</dbReference>
<dbReference type="Proteomes" id="UP001165378">
    <property type="component" value="Unassembled WGS sequence"/>
</dbReference>
<dbReference type="InterPro" id="IPR029058">
    <property type="entry name" value="AB_hydrolase_fold"/>
</dbReference>
<dbReference type="GO" id="GO:0097176">
    <property type="term" value="P:epoxide metabolic process"/>
    <property type="evidence" value="ECO:0007669"/>
    <property type="project" value="TreeGrafter"/>
</dbReference>
<feature type="domain" description="Epoxide hydrolase N-terminal" evidence="5">
    <location>
        <begin position="20"/>
        <end position="124"/>
    </location>
</feature>
<dbReference type="PANTHER" id="PTHR21661:SF35">
    <property type="entry name" value="EPOXIDE HYDROLASE"/>
    <property type="match status" value="1"/>
</dbReference>
<organism evidence="6 7">
    <name type="scientific">Yinghuangia soli</name>
    <dbReference type="NCBI Taxonomy" id="2908204"/>
    <lineage>
        <taxon>Bacteria</taxon>
        <taxon>Bacillati</taxon>
        <taxon>Actinomycetota</taxon>
        <taxon>Actinomycetes</taxon>
        <taxon>Kitasatosporales</taxon>
        <taxon>Streptomycetaceae</taxon>
        <taxon>Yinghuangia</taxon>
    </lineage>
</organism>
<sequence>MNSSSSAADPSADSAPAAVSPFRIEVPEAALTDLRERLARTRWPEAEPVDDWSQGAPLGYVRELARYWAEEYDWRKAEARLSAYPHFRTEIDGLGIHFLHARSPHPDALPLVLTHGWPGSVVEFLDVVGPLTDPTAHGGDASDAFHVVCPSLPGYGFSDKPDTAGWSVERTGRAWAVLMDRLGYDRYGAQGGDWGSMVSVATARAGGEHVVGIHLNMPVAPPDPETFADLTPVEQQSLARLAHHREWGTGYSKIQSTRPQTLGYGLADSPSGQLAWIAEKFQEWTDCDGHPENALTRDQMLDNITLYWLTGTGASSARLYWESFREPDLAPVGTPTGCSIFPHEIIRASRRWAEKRFTDLRYWNELDRGGHFAAFEQPQLFVEEVRRFFRLVR</sequence>
<comment type="similarity">
    <text evidence="1">Belongs to the peptidase S33 family.</text>
</comment>
<dbReference type="SUPFAM" id="SSF53474">
    <property type="entry name" value="alpha/beta-Hydrolases"/>
    <property type="match status" value="1"/>
</dbReference>
<evidence type="ECO:0000256" key="2">
    <source>
        <dbReference type="ARBA" id="ARBA00022797"/>
    </source>
</evidence>
<accession>A0AA41PXS3</accession>